<keyword evidence="2" id="KW-1185">Reference proteome</keyword>
<gene>
    <name evidence="1" type="ORF">GOP47_0002362</name>
</gene>
<dbReference type="AlphaFoldDB" id="A0A9D4VA88"/>
<protein>
    <submittedName>
        <fullName evidence="1">Uncharacterized protein</fullName>
    </submittedName>
</protein>
<evidence type="ECO:0000313" key="2">
    <source>
        <dbReference type="Proteomes" id="UP000886520"/>
    </source>
</evidence>
<comment type="caution">
    <text evidence="1">The sequence shown here is derived from an EMBL/GenBank/DDBJ whole genome shotgun (WGS) entry which is preliminary data.</text>
</comment>
<proteinExistence type="predicted"/>
<name>A0A9D4VA88_ADICA</name>
<reference evidence="1" key="1">
    <citation type="submission" date="2021-01" db="EMBL/GenBank/DDBJ databases">
        <title>Adiantum capillus-veneris genome.</title>
        <authorList>
            <person name="Fang Y."/>
            <person name="Liao Q."/>
        </authorList>
    </citation>
    <scope>NUCLEOTIDE SEQUENCE</scope>
    <source>
        <strain evidence="1">H3</strain>
        <tissue evidence="1">Leaf</tissue>
    </source>
</reference>
<dbReference type="Proteomes" id="UP000886520">
    <property type="component" value="Chromosome 2"/>
</dbReference>
<evidence type="ECO:0000313" key="1">
    <source>
        <dbReference type="EMBL" id="KAI5082619.1"/>
    </source>
</evidence>
<accession>A0A9D4VA88</accession>
<organism evidence="1 2">
    <name type="scientific">Adiantum capillus-veneris</name>
    <name type="common">Maidenhair fern</name>
    <dbReference type="NCBI Taxonomy" id="13818"/>
    <lineage>
        <taxon>Eukaryota</taxon>
        <taxon>Viridiplantae</taxon>
        <taxon>Streptophyta</taxon>
        <taxon>Embryophyta</taxon>
        <taxon>Tracheophyta</taxon>
        <taxon>Polypodiopsida</taxon>
        <taxon>Polypodiidae</taxon>
        <taxon>Polypodiales</taxon>
        <taxon>Pteridineae</taxon>
        <taxon>Pteridaceae</taxon>
        <taxon>Vittarioideae</taxon>
        <taxon>Adiantum</taxon>
    </lineage>
</organism>
<dbReference type="EMBL" id="JABFUD020000003">
    <property type="protein sequence ID" value="KAI5082619.1"/>
    <property type="molecule type" value="Genomic_DNA"/>
</dbReference>
<sequence length="221" mass="24638">MQRAVKAFIREQRPQQRRIEWLRHEPLACNSNNTHMDDKGRDIVPLSSSINLSLQPSNPRLLPSSGRFPTSITSSSSYNFLALPARLSRPTPLCPLPLALLATIGALQAFLASLHSGSSPEQCSRQNSYNDFRAVFFSCLVASILVSYPDVDDGTSVAQHLEHCHRCHLTEGYISMSQCCEKRTVRAALLKAASSSFPHSIQCLRWCRWPSRRLAFASLGK</sequence>